<feature type="region of interest" description="Disordered" evidence="1">
    <location>
        <begin position="932"/>
        <end position="951"/>
    </location>
</feature>
<feature type="compositionally biased region" description="Polar residues" evidence="1">
    <location>
        <begin position="430"/>
        <end position="440"/>
    </location>
</feature>
<feature type="compositionally biased region" description="Basic and acidic residues" evidence="1">
    <location>
        <begin position="780"/>
        <end position="795"/>
    </location>
</feature>
<evidence type="ECO:0000259" key="2">
    <source>
        <dbReference type="Pfam" id="PF15236"/>
    </source>
</evidence>
<dbReference type="EMBL" id="JAHFZB010000016">
    <property type="protein sequence ID" value="KAK6480530.1"/>
    <property type="molecule type" value="Genomic_DNA"/>
</dbReference>
<feature type="region of interest" description="Disordered" evidence="1">
    <location>
        <begin position="571"/>
        <end position="622"/>
    </location>
</feature>
<dbReference type="PANTHER" id="PTHR22736">
    <property type="entry name" value="COILED-COIL DOMAIN-CONTAINING PROTEIN 66"/>
    <property type="match status" value="1"/>
</dbReference>
<feature type="region of interest" description="Disordered" evidence="1">
    <location>
        <begin position="349"/>
        <end position="533"/>
    </location>
</feature>
<name>A0ABR0Z6T5_HUSHU</name>
<dbReference type="InterPro" id="IPR039183">
    <property type="entry name" value="CCD66"/>
</dbReference>
<feature type="compositionally biased region" description="Polar residues" evidence="1">
    <location>
        <begin position="171"/>
        <end position="190"/>
    </location>
</feature>
<accession>A0ABR0Z6T5</accession>
<feature type="compositionally biased region" description="Low complexity" evidence="1">
    <location>
        <begin position="574"/>
        <end position="585"/>
    </location>
</feature>
<dbReference type="PANTHER" id="PTHR22736:SF2">
    <property type="entry name" value="COILED-COIL DOMAIN-CONTAINING PROTEIN 66"/>
    <property type="match status" value="1"/>
</dbReference>
<evidence type="ECO:0000313" key="4">
    <source>
        <dbReference type="Proteomes" id="UP001369086"/>
    </source>
</evidence>
<feature type="compositionally biased region" description="Basic and acidic residues" evidence="1">
    <location>
        <begin position="868"/>
        <end position="884"/>
    </location>
</feature>
<feature type="compositionally biased region" description="Basic residues" evidence="1">
    <location>
        <begin position="105"/>
        <end position="114"/>
    </location>
</feature>
<evidence type="ECO:0000256" key="1">
    <source>
        <dbReference type="SAM" id="MobiDB-lite"/>
    </source>
</evidence>
<dbReference type="Pfam" id="PF15236">
    <property type="entry name" value="CCDC66"/>
    <property type="match status" value="1"/>
</dbReference>
<proteinExistence type="predicted"/>
<feature type="domain" description="CCDC66" evidence="2">
    <location>
        <begin position="420"/>
        <end position="565"/>
    </location>
</feature>
<dbReference type="InterPro" id="IPR040467">
    <property type="entry name" value="CCDC66_dom"/>
</dbReference>
<feature type="region of interest" description="Disordered" evidence="1">
    <location>
        <begin position="1"/>
        <end position="118"/>
    </location>
</feature>
<feature type="region of interest" description="Disordered" evidence="1">
    <location>
        <begin position="145"/>
        <end position="227"/>
    </location>
</feature>
<dbReference type="Proteomes" id="UP001369086">
    <property type="component" value="Unassembled WGS sequence"/>
</dbReference>
<feature type="compositionally biased region" description="Basic and acidic residues" evidence="1">
    <location>
        <begin position="670"/>
        <end position="712"/>
    </location>
</feature>
<reference evidence="3 4" key="1">
    <citation type="submission" date="2021-05" db="EMBL/GenBank/DDBJ databases">
        <authorList>
            <person name="Zahm M."/>
            <person name="Klopp C."/>
            <person name="Cabau C."/>
            <person name="Kuhl H."/>
            <person name="Suciu R."/>
            <person name="Ciorpac M."/>
            <person name="Holostenco D."/>
            <person name="Gessner J."/>
            <person name="Wuertz S."/>
            <person name="Hohne C."/>
            <person name="Stock M."/>
            <person name="Gislard M."/>
            <person name="Lluch J."/>
            <person name="Milhes M."/>
            <person name="Lampietro C."/>
            <person name="Lopez Roques C."/>
            <person name="Donnadieu C."/>
            <person name="Du K."/>
            <person name="Schartl M."/>
            <person name="Guiguen Y."/>
        </authorList>
    </citation>
    <scope>NUCLEOTIDE SEQUENCE [LARGE SCALE GENOMIC DNA]</scope>
    <source>
        <strain evidence="3">Hh-F2</strain>
        <tissue evidence="3">Blood</tissue>
    </source>
</reference>
<feature type="compositionally biased region" description="Basic and acidic residues" evidence="1">
    <location>
        <begin position="851"/>
        <end position="860"/>
    </location>
</feature>
<feature type="compositionally biased region" description="Polar residues" evidence="1">
    <location>
        <begin position="812"/>
        <end position="836"/>
    </location>
</feature>
<feature type="compositionally biased region" description="Basic and acidic residues" evidence="1">
    <location>
        <begin position="86"/>
        <end position="103"/>
    </location>
</feature>
<feature type="compositionally biased region" description="Basic and acidic residues" evidence="1">
    <location>
        <begin position="455"/>
        <end position="526"/>
    </location>
</feature>
<protein>
    <submittedName>
        <fullName evidence="3">Coiled-coil domain-containing protein 66-like isoform X1</fullName>
    </submittedName>
</protein>
<sequence length="951" mass="107634">MPFKTKTQKQPLKSKQAALEAPVIQPQLNQERIVTQHSNLKKNVSEVSRNEPERGIPKQKTGGTLKENTNKDLLVQVRSQTGPTKTRGDSDKRNAVKRTDVSRQQKPKPQKTKPQKTVSADFLKESLVCLTQEQLQQILDTVGQAARGNEKQAEPESAETNSAADAETTEESITGLLQNNGSRPNTSEQRNTLEPDKAESGVSSGLFSTLGEREREKETLQEKKAQWKKGLDEQMALKKLQKGFPEGVMKEYNPWGRPGAGAPCNTLTPVPFGGSSVEEARVIKTASALEDPEKQAAILSAPSGKTSSFSSPDLPAAIRTAFILGEAAPADHAFSAKKREQQTLWLAELDRQREGDRLRKRQDKLQHTQAEDHERWAMHFDSLQKKPPVSTGRPELEPEPLSLHPDQLEPTPPSVTACVSRADSLGRASVDSSVGGTQKASFLRSMTALLDPVQIEERERKRLKQLDHQRAIEAQVEERRRQRQREEEQRRREEQEEERRLQRERESIERQCQDEARKQRQKEELQTRQTNELYLSMQRAQEEAMKEKQEQRMRDLLRKGHDISNLQKNMEVNSSHSSQSIAPSSLAGYLCDSGEAERPAKMSQDLHSPRKDTGVQTESWISTAAQTEVGMLNRVQEHAAVGPGRGLATRTPDIPVEYKHPPNTKKTKRDSRPPDRRNGKENVYRQDDPYEPFSRTERRPGKQLERNGKKPEWNTNKPGKQFVPASERYPSGLQREREENRQRRQQELLQLAERNQPPREISPSPAPQPSHRQGQPAGTKNEHTQRNPAHTEHRSPSPPVPALKHRLHPLQHNPSKPPAQTQPSRTPKELQQQGAASSERPPSAHFIPYVRTDEVYRLDPDAPLSRPSTHDPQYRRQNVSDHGRPIHSSGQTRDPLLNPELVKNKDRQQAILKGLSELRQGLLQKQRELETGLSPLLRNQDGNLSPPFQPI</sequence>
<feature type="region of interest" description="Disordered" evidence="1">
    <location>
        <begin position="634"/>
        <end position="899"/>
    </location>
</feature>
<feature type="compositionally biased region" description="Basic and acidic residues" evidence="1">
    <location>
        <begin position="211"/>
        <end position="227"/>
    </location>
</feature>
<feature type="compositionally biased region" description="Polar residues" evidence="1">
    <location>
        <begin position="26"/>
        <end position="47"/>
    </location>
</feature>
<organism evidence="3 4">
    <name type="scientific">Huso huso</name>
    <name type="common">Beluga</name>
    <name type="synonym">Acipenser huso</name>
    <dbReference type="NCBI Taxonomy" id="61971"/>
    <lineage>
        <taxon>Eukaryota</taxon>
        <taxon>Metazoa</taxon>
        <taxon>Chordata</taxon>
        <taxon>Craniata</taxon>
        <taxon>Vertebrata</taxon>
        <taxon>Euteleostomi</taxon>
        <taxon>Actinopterygii</taxon>
        <taxon>Chondrostei</taxon>
        <taxon>Acipenseriformes</taxon>
        <taxon>Acipenseridae</taxon>
        <taxon>Huso</taxon>
    </lineage>
</organism>
<evidence type="ECO:0000313" key="3">
    <source>
        <dbReference type="EMBL" id="KAK6480530.1"/>
    </source>
</evidence>
<keyword evidence="4" id="KW-1185">Reference proteome</keyword>
<feature type="compositionally biased region" description="Basic and acidic residues" evidence="1">
    <location>
        <begin position="734"/>
        <end position="746"/>
    </location>
</feature>
<feature type="compositionally biased region" description="Basic and acidic residues" evidence="1">
    <location>
        <begin position="349"/>
        <end position="384"/>
    </location>
</feature>
<gene>
    <name evidence="3" type="ORF">HHUSO_G18281</name>
</gene>
<comment type="caution">
    <text evidence="3">The sequence shown here is derived from an EMBL/GenBank/DDBJ whole genome shotgun (WGS) entry which is preliminary data.</text>
</comment>